<feature type="domain" description="ATPase BadF/BadG/BcrA/BcrD type" evidence="5">
    <location>
        <begin position="8"/>
        <end position="256"/>
    </location>
</feature>
<organism evidence="7 8">
    <name type="scientific">Caloramator fervidus</name>
    <dbReference type="NCBI Taxonomy" id="29344"/>
    <lineage>
        <taxon>Bacteria</taxon>
        <taxon>Bacillati</taxon>
        <taxon>Bacillota</taxon>
        <taxon>Clostridia</taxon>
        <taxon>Eubacteriales</taxon>
        <taxon>Clostridiaceae</taxon>
        <taxon>Caloramator</taxon>
    </lineage>
</organism>
<name>A0A1H5TQ30_9CLOT</name>
<evidence type="ECO:0000259" key="5">
    <source>
        <dbReference type="Pfam" id="PF01869"/>
    </source>
</evidence>
<dbReference type="Pfam" id="PF09989">
    <property type="entry name" value="DUF2229"/>
    <property type="match status" value="1"/>
</dbReference>
<protein>
    <submittedName>
        <fullName evidence="7">CoA-substrate-specific enzyme activase, putative</fullName>
    </submittedName>
</protein>
<dbReference type="RefSeq" id="WP_103895696.1">
    <property type="nucleotide sequence ID" value="NZ_FNUK01000006.1"/>
</dbReference>
<dbReference type="InterPro" id="IPR018709">
    <property type="entry name" value="CoA_activase_DUF2229"/>
</dbReference>
<keyword evidence="8" id="KW-1185">Reference proteome</keyword>
<dbReference type="PANTHER" id="PTHR32329:SF4">
    <property type="entry name" value="ACTIVATOR OF 2-HYDROXYACYL-COA DEHYDRATASE"/>
    <property type="match status" value="1"/>
</dbReference>
<proteinExistence type="predicted"/>
<dbReference type="CDD" id="cd24034">
    <property type="entry name" value="ASKHA_NBD_O66634-like_rpt1"/>
    <property type="match status" value="1"/>
</dbReference>
<comment type="cofactor">
    <cofactor evidence="1">
        <name>[4Fe-4S] cluster</name>
        <dbReference type="ChEBI" id="CHEBI:49883"/>
    </cofactor>
</comment>
<evidence type="ECO:0000313" key="8">
    <source>
        <dbReference type="Proteomes" id="UP000242850"/>
    </source>
</evidence>
<reference evidence="8" key="1">
    <citation type="submission" date="2016-10" db="EMBL/GenBank/DDBJ databases">
        <authorList>
            <person name="Varghese N."/>
            <person name="Submissions S."/>
        </authorList>
    </citation>
    <scope>NUCLEOTIDE SEQUENCE [LARGE SCALE GENOMIC DNA]</scope>
    <source>
        <strain evidence="8">DSM 5463</strain>
    </source>
</reference>
<sequence length="1422" mass="159092">MGREYLAGIDIGSTTIKVVVLDSNLQIVFKRYKRHYADVLNSFKQVLEELLEVLEDKNIKITVTGSAGIGLSEWLNLPFEQEVIASTKAIETLIEDVQVVIELGGEDAKITYFDKNIEQRMNGSCAGGTGAFIDQMAALLKTDAQGLNELAKGYKIIYPIASRCGVFAKTDIQALINEGAKKEDIAASIFQAVVNQTIAGLAAGRKIKGKVVFLGGPLFFLSELKKRFIETLNLKEDEAISPSDAHLFVAIGAALLSKDKPSLSFKKLLERVNELKGVQTKEVNTLKPLFKDDEEYQEFKARHDKYKVKRKRLKDYKGPCYLGIDAGSTTTKAVLIDDENNLLYSFYSNNEGNPLQSVIKVIKDIYKNLPEGSFIANSCITGYGEGLIKTALSIDEGEVETIAHYKAAETFLNGVDSILDIGGQDMKYIRIKNGVIDSIILNEACSSGCGSFLESFAKSLNMSLEEFSKQALFAKNPVDLGTRCTVFMNSKVKQAQKEGATVGDISAGLAFSVVKNALMKVIKIRNIDELGDKIILQGGTFYNDAVLRAFELISGKQAVRPDIAGLMGAFGAAIIAKERSHEGKKSSLITLEELENFSVSQSFTRCKLCSNNCLLTVTTFKDGKKFVTGNRCEKGAGNFNLKRDLPNLYEYKYKRLFSYKSLSENEAKRGKIGIPRVLNIYENYPLWHVFLTNLGFQVVLSDKTTKKLYELGIETIPSDTACYPAKVVHGHIINLIEKGVNVIFYPAVVYEIKEFEDANNHYNCPIVTSYSEVIKNNVDLIREKGIKFLNPFVSLNNFDRLKRVLYNTFKEFNISMDEIEKALNQAFVEFENYKKDIRKKGEEALEYVKKEGIRAIVLAGRPYHIDPEINHGIPNIITSFNAAVLTEDSVAHLSGLDDKLRVVDQWAYHSRLYRAAYFVSKQENIELIELNSFGCGLDAIVTDQVKEILEENGKIYTSIKIDEGTNVGAIKIRIRSLFAALEDRKRKTFQAFRQKTDKVNLVFTKDMKKSYTIIAPQMSPVHFEFLESAFRFSGYNLEVLPSVDKSAIDEGLKYVNNDACYPAIVVIGQIINALKSGKYDLNSTAVILSQTGGACRATNYISLLKKALKDANLQVPILSLNAKGLEKQPGFNITPVLLHRGLMAVSYGDLFNRLILRVRPYEKISGSTQMLYDKWKEKAIDNIKSCSFKQYKENIWNIVKDFDNIEINSVKKPRVGVVGEILVKYHPTANNEIVKILEREGAEVVLPDLMDFLLYSAYDEEFKYNNLTGDLLAKIAGNIAIKVMEYYRKEIRKALKNSKRFNAPSTIFEKAELASSILSLGNMAGEGWFLTGEMVELIKEGVCNIVCLQPFGCLPNHVVAKGMIKEIRRKYPEANIIALDYDPGLSEVNQINRIKMMLSNAFKNLNNNICSFEDNMLAKGTF</sequence>
<evidence type="ECO:0000256" key="1">
    <source>
        <dbReference type="ARBA" id="ARBA00001966"/>
    </source>
</evidence>
<dbReference type="Proteomes" id="UP000242850">
    <property type="component" value="Unassembled WGS sequence"/>
</dbReference>
<accession>A0A1H5TQ30</accession>
<evidence type="ECO:0000256" key="2">
    <source>
        <dbReference type="ARBA" id="ARBA00022723"/>
    </source>
</evidence>
<dbReference type="OrthoDB" id="9802715at2"/>
<keyword evidence="4" id="KW-0411">Iron-sulfur</keyword>
<dbReference type="GO" id="GO:0046872">
    <property type="term" value="F:metal ion binding"/>
    <property type="evidence" value="ECO:0007669"/>
    <property type="project" value="UniProtKB-KW"/>
</dbReference>
<dbReference type="InterPro" id="IPR002731">
    <property type="entry name" value="ATPase_BadF"/>
</dbReference>
<gene>
    <name evidence="7" type="ORF">SAMN05660865_00692</name>
</gene>
<evidence type="ECO:0000256" key="3">
    <source>
        <dbReference type="ARBA" id="ARBA00023004"/>
    </source>
</evidence>
<dbReference type="PANTHER" id="PTHR32329">
    <property type="entry name" value="BIFUNCTIONAL PROTEIN [INCLUDES 2-HYDROXYACYL-COA DEHYDRATASE (N-TER) AND ITS ACTIVATOR DOMAIN (C_TERM)-RELATED"/>
    <property type="match status" value="1"/>
</dbReference>
<dbReference type="CDD" id="cd24035">
    <property type="entry name" value="ASKHA_NBD_O66634-like_rpt2"/>
    <property type="match status" value="1"/>
</dbReference>
<dbReference type="InterPro" id="IPR008275">
    <property type="entry name" value="CoA_E_activase_dom"/>
</dbReference>
<dbReference type="Pfam" id="PF01869">
    <property type="entry name" value="BcrAD_BadFG"/>
    <property type="match status" value="2"/>
</dbReference>
<evidence type="ECO:0000313" key="7">
    <source>
        <dbReference type="EMBL" id="SEF64905.1"/>
    </source>
</evidence>
<dbReference type="EMBL" id="FNUK01000006">
    <property type="protein sequence ID" value="SEF64905.1"/>
    <property type="molecule type" value="Genomic_DNA"/>
</dbReference>
<evidence type="ECO:0000256" key="4">
    <source>
        <dbReference type="ARBA" id="ARBA00023014"/>
    </source>
</evidence>
<dbReference type="InterPro" id="IPR051805">
    <property type="entry name" value="Dehydratase_Activator_Redct"/>
</dbReference>
<dbReference type="NCBIfam" id="TIGR00241">
    <property type="entry name" value="CoA_E_activ"/>
    <property type="match status" value="1"/>
</dbReference>
<feature type="domain" description="ATPase BadF/BadG/BcrA/BcrD type" evidence="5">
    <location>
        <begin position="322"/>
        <end position="576"/>
    </location>
</feature>
<dbReference type="InterPro" id="IPR043129">
    <property type="entry name" value="ATPase_NBD"/>
</dbReference>
<keyword evidence="2" id="KW-0479">Metal-binding</keyword>
<feature type="domain" description="DUF2229" evidence="6">
    <location>
        <begin position="671"/>
        <end position="890"/>
    </location>
</feature>
<dbReference type="Gene3D" id="3.30.420.40">
    <property type="match status" value="4"/>
</dbReference>
<keyword evidence="3" id="KW-0408">Iron</keyword>
<dbReference type="GO" id="GO:0051536">
    <property type="term" value="F:iron-sulfur cluster binding"/>
    <property type="evidence" value="ECO:0007669"/>
    <property type="project" value="UniProtKB-KW"/>
</dbReference>
<evidence type="ECO:0000259" key="6">
    <source>
        <dbReference type="Pfam" id="PF09989"/>
    </source>
</evidence>
<dbReference type="SUPFAM" id="SSF53067">
    <property type="entry name" value="Actin-like ATPase domain"/>
    <property type="match status" value="2"/>
</dbReference>